<organism evidence="1 2">
    <name type="scientific">Porphyromonas endodontalis (strain ATCC 35406 / DSM 24491 / JCM 8526 / CCUG 16442 / BCRC 14492 / NCTC 13058 / HG 370)</name>
    <name type="common">Bacteroides endodontalis</name>
    <dbReference type="NCBI Taxonomy" id="553175"/>
    <lineage>
        <taxon>Bacteria</taxon>
        <taxon>Pseudomonadati</taxon>
        <taxon>Bacteroidota</taxon>
        <taxon>Bacteroidia</taxon>
        <taxon>Bacteroidales</taxon>
        <taxon>Porphyromonadaceae</taxon>
        <taxon>Porphyromonas</taxon>
    </lineage>
</organism>
<gene>
    <name evidence="1" type="ORF">POREN0001_1060</name>
</gene>
<evidence type="ECO:0000313" key="2">
    <source>
        <dbReference type="Proteomes" id="UP000004295"/>
    </source>
</evidence>
<dbReference type="Proteomes" id="UP000004295">
    <property type="component" value="Unassembled WGS sequence"/>
</dbReference>
<sequence>MAILYSPRIVGTGKEFTPDQFFFCVTIGWYTPRNDPESAGRSRCLCHLRV</sequence>
<name>C3J9C0_POREA</name>
<comment type="caution">
    <text evidence="1">The sequence shown here is derived from an EMBL/GenBank/DDBJ whole genome shotgun (WGS) entry which is preliminary data.</text>
</comment>
<dbReference type="STRING" id="553175.POREN0001_1060"/>
<dbReference type="AlphaFoldDB" id="C3J9C0"/>
<dbReference type="EMBL" id="ACNN01000012">
    <property type="protein sequence ID" value="EEN83243.1"/>
    <property type="molecule type" value="Genomic_DNA"/>
</dbReference>
<proteinExistence type="predicted"/>
<protein>
    <submittedName>
        <fullName evidence="1">Uncharacterized protein</fullName>
    </submittedName>
</protein>
<reference evidence="1 2" key="1">
    <citation type="submission" date="2009-04" db="EMBL/GenBank/DDBJ databases">
        <authorList>
            <person name="Sebastian Y."/>
            <person name="Madupu R."/>
            <person name="Durkin A.S."/>
            <person name="Torralba M."/>
            <person name="Methe B."/>
            <person name="Sutton G.G."/>
            <person name="Strausberg R.L."/>
            <person name="Nelson K.E."/>
        </authorList>
    </citation>
    <scope>NUCLEOTIDE SEQUENCE [LARGE SCALE GENOMIC DNA]</scope>
    <source>
        <strain evidence="2">ATCC 35406 / BCRC 14492 / JCM 8526 / NCTC 13058 / HG 370</strain>
    </source>
</reference>
<evidence type="ECO:0000313" key="1">
    <source>
        <dbReference type="EMBL" id="EEN83243.1"/>
    </source>
</evidence>
<keyword evidence="2" id="KW-1185">Reference proteome</keyword>
<accession>C3J9C0</accession>